<name>A0A067L070_JATCU</name>
<accession>A0A067L070</accession>
<reference evidence="1 2" key="1">
    <citation type="journal article" date="2014" name="PLoS ONE">
        <title>Global Analysis of Gene Expression Profiles in Physic Nut (Jatropha curcas L.) Seedlings Exposed to Salt Stress.</title>
        <authorList>
            <person name="Zhang L."/>
            <person name="Zhang C."/>
            <person name="Wu P."/>
            <person name="Chen Y."/>
            <person name="Li M."/>
            <person name="Jiang H."/>
            <person name="Wu G."/>
        </authorList>
    </citation>
    <scope>NUCLEOTIDE SEQUENCE [LARGE SCALE GENOMIC DNA]</scope>
    <source>
        <strain evidence="2">cv. GZQX0401</strain>
        <tissue evidence="1">Young leaves</tissue>
    </source>
</reference>
<sequence length="82" mass="8816">MCIYLKLDWHVKKVSKVSCENGSRSLSANVARACFRGTAPDCIFNAGTSVRLNMGWGVCVSGGPGQLWHGRAAQHGLGRARL</sequence>
<evidence type="ECO:0000313" key="1">
    <source>
        <dbReference type="EMBL" id="KDP37499.1"/>
    </source>
</evidence>
<evidence type="ECO:0000313" key="2">
    <source>
        <dbReference type="Proteomes" id="UP000027138"/>
    </source>
</evidence>
<dbReference type="EMBL" id="KK914399">
    <property type="protein sequence ID" value="KDP37499.1"/>
    <property type="molecule type" value="Genomic_DNA"/>
</dbReference>
<dbReference type="Proteomes" id="UP000027138">
    <property type="component" value="Unassembled WGS sequence"/>
</dbReference>
<keyword evidence="2" id="KW-1185">Reference proteome</keyword>
<protein>
    <submittedName>
        <fullName evidence="1">Uncharacterized protein</fullName>
    </submittedName>
</protein>
<organism evidence="1 2">
    <name type="scientific">Jatropha curcas</name>
    <name type="common">Barbados nut</name>
    <dbReference type="NCBI Taxonomy" id="180498"/>
    <lineage>
        <taxon>Eukaryota</taxon>
        <taxon>Viridiplantae</taxon>
        <taxon>Streptophyta</taxon>
        <taxon>Embryophyta</taxon>
        <taxon>Tracheophyta</taxon>
        <taxon>Spermatophyta</taxon>
        <taxon>Magnoliopsida</taxon>
        <taxon>eudicotyledons</taxon>
        <taxon>Gunneridae</taxon>
        <taxon>Pentapetalae</taxon>
        <taxon>rosids</taxon>
        <taxon>fabids</taxon>
        <taxon>Malpighiales</taxon>
        <taxon>Euphorbiaceae</taxon>
        <taxon>Crotonoideae</taxon>
        <taxon>Jatropheae</taxon>
        <taxon>Jatropha</taxon>
    </lineage>
</organism>
<proteinExistence type="predicted"/>
<gene>
    <name evidence="1" type="ORF">JCGZ_05938</name>
</gene>
<dbReference type="AlphaFoldDB" id="A0A067L070"/>